<evidence type="ECO:0000259" key="6">
    <source>
        <dbReference type="Pfam" id="PF13193"/>
    </source>
</evidence>
<feature type="domain" description="AMP-dependent synthetase/ligase" evidence="5">
    <location>
        <begin position="51"/>
        <end position="401"/>
    </location>
</feature>
<dbReference type="GO" id="GO:0044539">
    <property type="term" value="P:long-chain fatty acid import into cell"/>
    <property type="evidence" value="ECO:0007669"/>
    <property type="project" value="TreeGrafter"/>
</dbReference>
<evidence type="ECO:0000256" key="1">
    <source>
        <dbReference type="ARBA" id="ARBA00006432"/>
    </source>
</evidence>
<dbReference type="InterPro" id="IPR000873">
    <property type="entry name" value="AMP-dep_synth/lig_dom"/>
</dbReference>
<evidence type="ECO:0000256" key="4">
    <source>
        <dbReference type="ARBA" id="ARBA00022840"/>
    </source>
</evidence>
<keyword evidence="4" id="KW-0067">ATP-binding</keyword>
<feature type="domain" description="AMP-binding enzyme C-terminal" evidence="6">
    <location>
        <begin position="464"/>
        <end position="539"/>
    </location>
</feature>
<evidence type="ECO:0000256" key="3">
    <source>
        <dbReference type="ARBA" id="ARBA00022741"/>
    </source>
</evidence>
<comment type="caution">
    <text evidence="7">The sequence shown here is derived from an EMBL/GenBank/DDBJ whole genome shotgun (WGS) entry which is preliminary data.</text>
</comment>
<protein>
    <submittedName>
        <fullName evidence="7">Putative fatty-acid--CoA ligase</fullName>
    </submittedName>
</protein>
<dbReference type="Gene3D" id="3.30.300.30">
    <property type="match status" value="1"/>
</dbReference>
<evidence type="ECO:0000313" key="7">
    <source>
        <dbReference type="EMBL" id="GAB19812.1"/>
    </source>
</evidence>
<dbReference type="GO" id="GO:0005886">
    <property type="term" value="C:plasma membrane"/>
    <property type="evidence" value="ECO:0007669"/>
    <property type="project" value="TreeGrafter"/>
</dbReference>
<organism evidence="7 8">
    <name type="scientific">Gordonia effusa NBRC 100432</name>
    <dbReference type="NCBI Taxonomy" id="1077974"/>
    <lineage>
        <taxon>Bacteria</taxon>
        <taxon>Bacillati</taxon>
        <taxon>Actinomycetota</taxon>
        <taxon>Actinomycetes</taxon>
        <taxon>Mycobacteriales</taxon>
        <taxon>Gordoniaceae</taxon>
        <taxon>Gordonia</taxon>
    </lineage>
</organism>
<dbReference type="PANTHER" id="PTHR43107:SF15">
    <property type="entry name" value="FATTY ACID TRANSPORT PROTEIN 3, ISOFORM A"/>
    <property type="match status" value="1"/>
</dbReference>
<dbReference type="RefSeq" id="WP_007319147.1">
    <property type="nucleotide sequence ID" value="NZ_BAEH01000095.1"/>
</dbReference>
<keyword evidence="3" id="KW-0547">Nucleotide-binding</keyword>
<dbReference type="InterPro" id="IPR045851">
    <property type="entry name" value="AMP-bd_C_sf"/>
</dbReference>
<dbReference type="GO" id="GO:0005524">
    <property type="term" value="F:ATP binding"/>
    <property type="evidence" value="ECO:0007669"/>
    <property type="project" value="UniProtKB-KW"/>
</dbReference>
<proteinExistence type="inferred from homology"/>
<accession>H0R411</accession>
<dbReference type="PANTHER" id="PTHR43107">
    <property type="entry name" value="LONG-CHAIN FATTY ACID TRANSPORT PROTEIN"/>
    <property type="match status" value="1"/>
</dbReference>
<dbReference type="Pfam" id="PF13193">
    <property type="entry name" value="AMP-binding_C"/>
    <property type="match status" value="1"/>
</dbReference>
<dbReference type="Proteomes" id="UP000035034">
    <property type="component" value="Unassembled WGS sequence"/>
</dbReference>
<evidence type="ECO:0000256" key="2">
    <source>
        <dbReference type="ARBA" id="ARBA00022598"/>
    </source>
</evidence>
<keyword evidence="8" id="KW-1185">Reference proteome</keyword>
<evidence type="ECO:0000259" key="5">
    <source>
        <dbReference type="Pfam" id="PF00501"/>
    </source>
</evidence>
<gene>
    <name evidence="7" type="ORF">GOEFS_095_00470</name>
</gene>
<dbReference type="AlphaFoldDB" id="H0R411"/>
<dbReference type="OrthoDB" id="9803968at2"/>
<name>H0R411_9ACTN</name>
<dbReference type="GO" id="GO:0005324">
    <property type="term" value="F:long-chain fatty acid transmembrane transporter activity"/>
    <property type="evidence" value="ECO:0007669"/>
    <property type="project" value="TreeGrafter"/>
</dbReference>
<dbReference type="NCBIfam" id="NF006134">
    <property type="entry name" value="PRK08279.1"/>
    <property type="match status" value="1"/>
</dbReference>
<dbReference type="EMBL" id="BAEH01000095">
    <property type="protein sequence ID" value="GAB19812.1"/>
    <property type="molecule type" value="Genomic_DNA"/>
</dbReference>
<dbReference type="Gene3D" id="3.40.50.12780">
    <property type="entry name" value="N-terminal domain of ligase-like"/>
    <property type="match status" value="1"/>
</dbReference>
<dbReference type="InterPro" id="IPR042099">
    <property type="entry name" value="ANL_N_sf"/>
</dbReference>
<keyword evidence="2 7" id="KW-0436">Ligase</keyword>
<comment type="similarity">
    <text evidence="1">Belongs to the ATP-dependent AMP-binding enzyme family.</text>
</comment>
<dbReference type="InterPro" id="IPR025110">
    <property type="entry name" value="AMP-bd_C"/>
</dbReference>
<dbReference type="eggNOG" id="COG0318">
    <property type="taxonomic scope" value="Bacteria"/>
</dbReference>
<reference evidence="7 8" key="1">
    <citation type="submission" date="2011-12" db="EMBL/GenBank/DDBJ databases">
        <title>Whole genome shotgun sequence of Gordonia effusa NBRC 100432.</title>
        <authorList>
            <person name="Yoshida I."/>
            <person name="Takarada H."/>
            <person name="Hosoyama A."/>
            <person name="Tsuchikane K."/>
            <person name="Katsumata H."/>
            <person name="Yamazaki S."/>
            <person name="Fujita N."/>
        </authorList>
    </citation>
    <scope>NUCLEOTIDE SEQUENCE [LARGE SCALE GENOMIC DNA]</scope>
    <source>
        <strain evidence="7 8">NBRC 100432</strain>
    </source>
</reference>
<dbReference type="Pfam" id="PF00501">
    <property type="entry name" value="AMP-binding"/>
    <property type="match status" value="1"/>
</dbReference>
<dbReference type="STRING" id="1077974.GOEFS_095_00470"/>
<dbReference type="FunFam" id="3.30.300.30:FF:000002">
    <property type="entry name" value="Long-chain fatty acid transport protein 1"/>
    <property type="match status" value="1"/>
</dbReference>
<evidence type="ECO:0000313" key="8">
    <source>
        <dbReference type="Proteomes" id="UP000035034"/>
    </source>
</evidence>
<dbReference type="GO" id="GO:0004467">
    <property type="term" value="F:long-chain fatty acid-CoA ligase activity"/>
    <property type="evidence" value="ECO:0007669"/>
    <property type="project" value="TreeGrafter"/>
</dbReference>
<dbReference type="SUPFAM" id="SSF56801">
    <property type="entry name" value="Acetyl-CoA synthetase-like"/>
    <property type="match status" value="1"/>
</dbReference>
<sequence length="582" mass="63126">MTAEVPAGNDIRIVDVLRSAVRSVPDAGVIARPVLRALASPRSLRDVGAFFERAASVHSHRPFLRFDGESVSYADANRRVNRYARVLSARGVRPGDTVAILGHNHPINVLAMLASVKVGACAGLVNYNARGDALDHALGLLRPSVILAGFGIDAGVLDGQSAEVIDFAQLEQLSADVDDFDPPRVDVDANDAALKVFTSGTTGMPKASKMSHRRWISAAFAFGSLLRLRPDDVLYCPLPLYHNNAMTASLAAAVGSGACLAIGERFSASRFWDEVIENDATAFTYIGETCRYLLAQPPKDTDRRHRVSKVMGNGLRPDIWDEFTERFGIERIGEFYTGSELPGGAFNFLGLRHTTGYSPPAFRAIVRYDEDRGLPVRSRDGRVIRVGRGEAGLLLIRNTSLSSFDGYTDDDATEAKLVRSAVRDGDSWVNTGDIVRDQGCGHIAFVDRIGDTFRWKGENVATTEVEGVLDQHPDIAEAVVFGVDIPGADGKAGMAAVVLSGETLDRDTLVESLQNSLPDYAIPLYIRVVDAIEHTSTFKSSKVALRELGYTVNGDPLYELTGKSPYRYSPYSGDTVTQVTSR</sequence>